<keyword evidence="2" id="KW-1185">Reference proteome</keyword>
<name>A0ACC3AMP7_9EURO</name>
<accession>A0ACC3AMP7</accession>
<gene>
    <name evidence="1" type="ORF">N8T08_001772</name>
</gene>
<protein>
    <submittedName>
        <fullName evidence="1">Uncharacterized protein</fullName>
    </submittedName>
</protein>
<dbReference type="Proteomes" id="UP001177260">
    <property type="component" value="Unassembled WGS sequence"/>
</dbReference>
<comment type="caution">
    <text evidence="1">The sequence shown here is derived from an EMBL/GenBank/DDBJ whole genome shotgun (WGS) entry which is preliminary data.</text>
</comment>
<proteinExistence type="predicted"/>
<organism evidence="1 2">
    <name type="scientific">Aspergillus melleus</name>
    <dbReference type="NCBI Taxonomy" id="138277"/>
    <lineage>
        <taxon>Eukaryota</taxon>
        <taxon>Fungi</taxon>
        <taxon>Dikarya</taxon>
        <taxon>Ascomycota</taxon>
        <taxon>Pezizomycotina</taxon>
        <taxon>Eurotiomycetes</taxon>
        <taxon>Eurotiomycetidae</taxon>
        <taxon>Eurotiales</taxon>
        <taxon>Aspergillaceae</taxon>
        <taxon>Aspergillus</taxon>
        <taxon>Aspergillus subgen. Circumdati</taxon>
    </lineage>
</organism>
<evidence type="ECO:0000313" key="2">
    <source>
        <dbReference type="Proteomes" id="UP001177260"/>
    </source>
</evidence>
<evidence type="ECO:0000313" key="1">
    <source>
        <dbReference type="EMBL" id="KAK1138811.1"/>
    </source>
</evidence>
<sequence length="113" mass="13459">MRKNARLRRREMIVSITPLALWLSNLPTMTSHNDTYWFVPKWLGQTIHFENPSSSWKIIQKLEEHESRFSQDEYIFSGLYSESTCIFICEEIKDSMQAIMKVRMQCDYVLSLC</sequence>
<reference evidence="1 2" key="1">
    <citation type="journal article" date="2023" name="ACS Omega">
        <title>Identification of the Neoaspergillic Acid Biosynthesis Gene Cluster by Establishing an In Vitro CRISPR-Ribonucleoprotein Genetic System in Aspergillus melleus.</title>
        <authorList>
            <person name="Yuan B."/>
            <person name="Grau M.F."/>
            <person name="Murata R.M."/>
            <person name="Torok T."/>
            <person name="Venkateswaran K."/>
            <person name="Stajich J.E."/>
            <person name="Wang C.C.C."/>
        </authorList>
    </citation>
    <scope>NUCLEOTIDE SEQUENCE [LARGE SCALE GENOMIC DNA]</scope>
    <source>
        <strain evidence="1 2">IMV 1140</strain>
    </source>
</reference>
<dbReference type="EMBL" id="JAOPJF010000128">
    <property type="protein sequence ID" value="KAK1138811.1"/>
    <property type="molecule type" value="Genomic_DNA"/>
</dbReference>